<dbReference type="Gene3D" id="3.10.620.30">
    <property type="match status" value="1"/>
</dbReference>
<dbReference type="SMART" id="SM00460">
    <property type="entry name" value="TGc"/>
    <property type="match status" value="1"/>
</dbReference>
<comment type="caution">
    <text evidence="3">The sequence shown here is derived from an EMBL/GenBank/DDBJ whole genome shotgun (WGS) entry which is preliminary data.</text>
</comment>
<dbReference type="EMBL" id="JBHSOW010000096">
    <property type="protein sequence ID" value="MFC5652452.1"/>
    <property type="molecule type" value="Genomic_DNA"/>
</dbReference>
<gene>
    <name evidence="3" type="ORF">ACFPYJ_25715</name>
</gene>
<dbReference type="InterPro" id="IPR038765">
    <property type="entry name" value="Papain-like_cys_pep_sf"/>
</dbReference>
<dbReference type="Pfam" id="PF01841">
    <property type="entry name" value="Transglut_core"/>
    <property type="match status" value="1"/>
</dbReference>
<dbReference type="InterPro" id="IPR002931">
    <property type="entry name" value="Transglutaminase-like"/>
</dbReference>
<dbReference type="RefSeq" id="WP_379191087.1">
    <property type="nucleotide sequence ID" value="NZ_JBHSOW010000096.1"/>
</dbReference>
<protein>
    <submittedName>
        <fullName evidence="3">Transglutaminase domain-containing protein</fullName>
    </submittedName>
</protein>
<accession>A0ABW0W2Q6</accession>
<feature type="transmembrane region" description="Helical" evidence="1">
    <location>
        <begin position="112"/>
        <end position="137"/>
    </location>
</feature>
<dbReference type="SUPFAM" id="SSF54001">
    <property type="entry name" value="Cysteine proteinases"/>
    <property type="match status" value="1"/>
</dbReference>
<proteinExistence type="predicted"/>
<evidence type="ECO:0000256" key="1">
    <source>
        <dbReference type="SAM" id="Phobius"/>
    </source>
</evidence>
<dbReference type="InterPro" id="IPR052557">
    <property type="entry name" value="CAP/Cytokinesis_protein"/>
</dbReference>
<feature type="transmembrane region" description="Helical" evidence="1">
    <location>
        <begin position="41"/>
        <end position="62"/>
    </location>
</feature>
<evidence type="ECO:0000313" key="3">
    <source>
        <dbReference type="EMBL" id="MFC5652452.1"/>
    </source>
</evidence>
<sequence>MNTWVHALLRPEPVAITVLLVIISSLIQGMRRGASGSAKHLFFFIWQAVTVVLSLLLAGRAAEWLSPLLRDWLIKQNVQVPQQELSTLKQAWYTIVTSLRDFELLRFGVTFLLAYAVFRFLLSWLEPLCSMFFESFLRSRDTRTDEGYSRFSGAASRATGALIGALLGAGRAFVVIAVLFVYVSMLPSGPLTDSIRASAFYNKSSAELLTPVAGDVLARGPVFTEAVEEEFRRVLQRKYEVIDSAVPANIEQAALTVTKNAGSDEKKARALYDWVGTRIAYDWDKARNYEQHGIWKEQTPTETFNTHKGVCIDVARLYAVMARSAGLEVRVVTGLGATGNGGYGPHAWNEVRLADQNGAWIPLDATWASSGDWFNPSGFSSTHLREA</sequence>
<feature type="transmembrane region" description="Helical" evidence="1">
    <location>
        <begin position="12"/>
        <end position="29"/>
    </location>
</feature>
<keyword evidence="1" id="KW-0472">Membrane</keyword>
<reference evidence="4" key="1">
    <citation type="journal article" date="2019" name="Int. J. Syst. Evol. Microbiol.">
        <title>The Global Catalogue of Microorganisms (GCM) 10K type strain sequencing project: providing services to taxonomists for standard genome sequencing and annotation.</title>
        <authorList>
            <consortium name="The Broad Institute Genomics Platform"/>
            <consortium name="The Broad Institute Genome Sequencing Center for Infectious Disease"/>
            <person name="Wu L."/>
            <person name="Ma J."/>
        </authorList>
    </citation>
    <scope>NUCLEOTIDE SEQUENCE [LARGE SCALE GENOMIC DNA]</scope>
    <source>
        <strain evidence="4">CGMCC 1.3240</strain>
    </source>
</reference>
<keyword evidence="4" id="KW-1185">Reference proteome</keyword>
<keyword evidence="1" id="KW-1133">Transmembrane helix</keyword>
<feature type="domain" description="Transglutaminase-like" evidence="2">
    <location>
        <begin position="303"/>
        <end position="367"/>
    </location>
</feature>
<dbReference type="PANTHER" id="PTHR46333:SF2">
    <property type="entry name" value="CYTOKINESIS PROTEIN 3"/>
    <property type="match status" value="1"/>
</dbReference>
<organism evidence="3 4">
    <name type="scientific">Paenibacillus solisilvae</name>
    <dbReference type="NCBI Taxonomy" id="2486751"/>
    <lineage>
        <taxon>Bacteria</taxon>
        <taxon>Bacillati</taxon>
        <taxon>Bacillota</taxon>
        <taxon>Bacilli</taxon>
        <taxon>Bacillales</taxon>
        <taxon>Paenibacillaceae</taxon>
        <taxon>Paenibacillus</taxon>
    </lineage>
</organism>
<evidence type="ECO:0000313" key="4">
    <source>
        <dbReference type="Proteomes" id="UP001596047"/>
    </source>
</evidence>
<dbReference type="Proteomes" id="UP001596047">
    <property type="component" value="Unassembled WGS sequence"/>
</dbReference>
<dbReference type="PANTHER" id="PTHR46333">
    <property type="entry name" value="CYTOKINESIS PROTEIN 3"/>
    <property type="match status" value="1"/>
</dbReference>
<name>A0ABW0W2Q6_9BACL</name>
<keyword evidence="1" id="KW-0812">Transmembrane</keyword>
<evidence type="ECO:0000259" key="2">
    <source>
        <dbReference type="SMART" id="SM00460"/>
    </source>
</evidence>
<feature type="transmembrane region" description="Helical" evidence="1">
    <location>
        <begin position="158"/>
        <end position="183"/>
    </location>
</feature>